<dbReference type="Pfam" id="PF01850">
    <property type="entry name" value="PIN"/>
    <property type="match status" value="1"/>
</dbReference>
<dbReference type="Gene3D" id="3.40.50.1010">
    <property type="entry name" value="5'-nuclease"/>
    <property type="match status" value="1"/>
</dbReference>
<keyword evidence="2 5" id="KW-0540">Nuclease</keyword>
<evidence type="ECO:0000256" key="5">
    <source>
        <dbReference type="HAMAP-Rule" id="MF_00265"/>
    </source>
</evidence>
<dbReference type="AlphaFoldDB" id="A0A430R902"/>
<comment type="caution">
    <text evidence="7">The sequence shown here is derived from an EMBL/GenBank/DDBJ whole genome shotgun (WGS) entry which is preliminary data.</text>
</comment>
<name>A0A430R902_THESC</name>
<dbReference type="Proteomes" id="UP000287467">
    <property type="component" value="Unassembled WGS sequence"/>
</dbReference>
<dbReference type="EMBL" id="PELP01000208">
    <property type="protein sequence ID" value="RTH03912.1"/>
    <property type="molecule type" value="Genomic_DNA"/>
</dbReference>
<comment type="function">
    <text evidence="5">Toxic component of a toxin-antitoxin (TA) system. An RNase.</text>
</comment>
<evidence type="ECO:0000313" key="10">
    <source>
        <dbReference type="Proteomes" id="UP000287467"/>
    </source>
</evidence>
<evidence type="ECO:0000313" key="7">
    <source>
        <dbReference type="EMBL" id="RTH03912.1"/>
    </source>
</evidence>
<evidence type="ECO:0000313" key="8">
    <source>
        <dbReference type="EMBL" id="RTI57160.1"/>
    </source>
</evidence>
<proteinExistence type="inferred from homology"/>
<feature type="domain" description="PIN" evidence="6">
    <location>
        <begin position="4"/>
        <end position="122"/>
    </location>
</feature>
<keyword evidence="5" id="KW-0800">Toxin</keyword>
<dbReference type="RefSeq" id="WP_126200439.1">
    <property type="nucleotide sequence ID" value="NZ_PELP01000208.1"/>
</dbReference>
<gene>
    <name evidence="5" type="primary">vapC</name>
    <name evidence="8" type="ORF">CSW14_05275</name>
    <name evidence="7" type="ORF">CSW47_07655</name>
</gene>
<dbReference type="SUPFAM" id="SSF88723">
    <property type="entry name" value="PIN domain-like"/>
    <property type="match status" value="1"/>
</dbReference>
<accession>A0A430R902</accession>
<dbReference type="Proteomes" id="UP000286734">
    <property type="component" value="Unassembled WGS sequence"/>
</dbReference>
<keyword evidence="4 5" id="KW-0378">Hydrolase</keyword>
<keyword evidence="3 5" id="KW-0479">Metal-binding</keyword>
<protein>
    <recommendedName>
        <fullName evidence="5">Ribonuclease VapC</fullName>
        <shortName evidence="5">RNase VapC</shortName>
        <ecNumber evidence="5">3.1.-.-</ecNumber>
    </recommendedName>
    <alternativeName>
        <fullName evidence="5">Toxin VapC</fullName>
    </alternativeName>
</protein>
<feature type="binding site" evidence="5">
    <location>
        <position position="98"/>
    </location>
    <ligand>
        <name>Mg(2+)</name>
        <dbReference type="ChEBI" id="CHEBI:18420"/>
    </ligand>
</feature>
<dbReference type="GO" id="GO:0090729">
    <property type="term" value="F:toxin activity"/>
    <property type="evidence" value="ECO:0007669"/>
    <property type="project" value="UniProtKB-KW"/>
</dbReference>
<dbReference type="GO" id="GO:0000287">
    <property type="term" value="F:magnesium ion binding"/>
    <property type="evidence" value="ECO:0007669"/>
    <property type="project" value="UniProtKB-UniRule"/>
</dbReference>
<dbReference type="InterPro" id="IPR029060">
    <property type="entry name" value="PIN-like_dom_sf"/>
</dbReference>
<evidence type="ECO:0000259" key="6">
    <source>
        <dbReference type="Pfam" id="PF01850"/>
    </source>
</evidence>
<evidence type="ECO:0000256" key="2">
    <source>
        <dbReference type="ARBA" id="ARBA00022722"/>
    </source>
</evidence>
<comment type="cofactor">
    <cofactor evidence="5">
        <name>Mg(2+)</name>
        <dbReference type="ChEBI" id="CHEBI:18420"/>
    </cofactor>
</comment>
<dbReference type="InterPro" id="IPR022907">
    <property type="entry name" value="VapC_family"/>
</dbReference>
<evidence type="ECO:0000256" key="4">
    <source>
        <dbReference type="ARBA" id="ARBA00022801"/>
    </source>
</evidence>
<organism evidence="7 9">
    <name type="scientific">Thermus scotoductus</name>
    <dbReference type="NCBI Taxonomy" id="37636"/>
    <lineage>
        <taxon>Bacteria</taxon>
        <taxon>Thermotogati</taxon>
        <taxon>Deinococcota</taxon>
        <taxon>Deinococci</taxon>
        <taxon>Thermales</taxon>
        <taxon>Thermaceae</taxon>
        <taxon>Thermus</taxon>
    </lineage>
</organism>
<dbReference type="EC" id="3.1.-.-" evidence="5"/>
<dbReference type="InterPro" id="IPR002716">
    <property type="entry name" value="PIN_dom"/>
</dbReference>
<reference evidence="9 10" key="1">
    <citation type="journal article" date="2019" name="Extremophiles">
        <title>Biogeography of thermophiles and predominance of Thermus scotoductus in domestic water heaters.</title>
        <authorList>
            <person name="Wilpiszeski R.L."/>
            <person name="Zhang Z."/>
            <person name="House C.H."/>
        </authorList>
    </citation>
    <scope>NUCLEOTIDE SEQUENCE [LARGE SCALE GENOMIC DNA]</scope>
    <source>
        <strain evidence="8 10">1_S1</strain>
        <strain evidence="7 9">34_S34</strain>
    </source>
</reference>
<comment type="similarity">
    <text evidence="5">Belongs to the PINc/VapC protein family.</text>
</comment>
<evidence type="ECO:0000313" key="9">
    <source>
        <dbReference type="Proteomes" id="UP000286734"/>
    </source>
</evidence>
<dbReference type="EMBL" id="PEMW01000137">
    <property type="protein sequence ID" value="RTI57160.1"/>
    <property type="molecule type" value="Genomic_DNA"/>
</dbReference>
<dbReference type="GO" id="GO:0004540">
    <property type="term" value="F:RNA nuclease activity"/>
    <property type="evidence" value="ECO:0007669"/>
    <property type="project" value="InterPro"/>
</dbReference>
<evidence type="ECO:0000256" key="3">
    <source>
        <dbReference type="ARBA" id="ARBA00022723"/>
    </source>
</evidence>
<keyword evidence="5" id="KW-0460">Magnesium</keyword>
<sequence>MTAVLDASALLALLKGEPGAERVAEALERGAYLSAVNLAEVLSKLADWGEDPAEAQARMAQVGLLGAAVEVLPFTGEDALEVARLRALTRAYGLSFGDRACLALARRLGLPALTAERAWAELDLGIPVEVLRP</sequence>
<dbReference type="GO" id="GO:0016787">
    <property type="term" value="F:hydrolase activity"/>
    <property type="evidence" value="ECO:0007669"/>
    <property type="project" value="UniProtKB-KW"/>
</dbReference>
<dbReference type="HAMAP" id="MF_00265">
    <property type="entry name" value="VapC_Nob1"/>
    <property type="match status" value="1"/>
</dbReference>
<dbReference type="CDD" id="cd18682">
    <property type="entry name" value="PIN_VapC-like"/>
    <property type="match status" value="1"/>
</dbReference>
<keyword evidence="1 5" id="KW-1277">Toxin-antitoxin system</keyword>
<evidence type="ECO:0000256" key="1">
    <source>
        <dbReference type="ARBA" id="ARBA00022649"/>
    </source>
</evidence>
<feature type="binding site" evidence="5">
    <location>
        <position position="6"/>
    </location>
    <ligand>
        <name>Mg(2+)</name>
        <dbReference type="ChEBI" id="CHEBI:18420"/>
    </ligand>
</feature>